<dbReference type="SUPFAM" id="SSF50985">
    <property type="entry name" value="RCC1/BLIP-II"/>
    <property type="match status" value="1"/>
</dbReference>
<feature type="compositionally biased region" description="Basic residues" evidence="1">
    <location>
        <begin position="512"/>
        <end position="523"/>
    </location>
</feature>
<name>A0ABQ8YBT1_9EUKA</name>
<feature type="compositionally biased region" description="Low complexity" evidence="1">
    <location>
        <begin position="724"/>
        <end position="746"/>
    </location>
</feature>
<evidence type="ECO:0000313" key="4">
    <source>
        <dbReference type="Proteomes" id="UP001150062"/>
    </source>
</evidence>
<dbReference type="EMBL" id="JAOAOG010000184">
    <property type="protein sequence ID" value="KAJ6242009.1"/>
    <property type="molecule type" value="Genomic_DNA"/>
</dbReference>
<dbReference type="Pfam" id="PF00651">
    <property type="entry name" value="BTB"/>
    <property type="match status" value="1"/>
</dbReference>
<comment type="caution">
    <text evidence="3">The sequence shown here is derived from an EMBL/GenBank/DDBJ whole genome shotgun (WGS) entry which is preliminary data.</text>
</comment>
<keyword evidence="4" id="KW-1185">Reference proteome</keyword>
<evidence type="ECO:0000313" key="3">
    <source>
        <dbReference type="EMBL" id="KAJ6242009.1"/>
    </source>
</evidence>
<feature type="compositionally biased region" description="Low complexity" evidence="1">
    <location>
        <begin position="780"/>
        <end position="795"/>
    </location>
</feature>
<sequence>MTYEYSQGQLKKCEQNFKKIGTNLISELYLQETTDKNLKIKFTFTAYCCDKPYTHEEWETLPSSYGKIHKIKSGYQHYILQTQDGKIYRFGRSEWETPPISIKYFFYQDLQVNYFQSHGLLVKKIYCGFYTSYFLCSNNDLYYCGNVNFQTTKREIAKDVYLIKDKLFQSYKQYVLLRKSNSISRKLNIVLCEQDVKQCWVNQFSPNFFFVKSLSDDKNLYAMGNNQSYQLAIGGAQIQDLIKYEPVKVPRIDSNDIVDLALSSSYSSIILKKKSQAKHRVFLAGFEKKFFSTFREVKELTEKKIVKIVSSTNLSLAKSRNNDFWIFGNDIIEEIPNSNYLAQKKYRFKNIHRFEFNKYPIHFDFKISPSVTNKFFFYLKSYKDKDLIDDLLKLLISGLCADLTICDGIKVHKIFVEARLKCKSETIIDKLKKYKKQTIRNFLKYVYTGKIFNEKYYPSIMRILKKFKLSDLSIKSLKRDLVSLYYDESSIDFNILIKNEINPNNKTETKKKNLNNKKKKKKKSDNNNSKPLNINQENIVKQNKPMGKGDNNNKSNHQNIYNNKKSNNQNQKNQNEKNQMKNKNTSLNNFHNKKMKNDNFFESLIKNKNNKKKNNNQKTNKHENKNRNHKGKNNYTATNNKNKKMNNKILEQNKNNQNNTVNSNNNITTIKNNNNKKKKNNNNNNNNKNNNNNNNNKQKSKRNYNATNNKNKKKNNNNKIPEQSKNNQNNTVKSNNNNSTIKNNNTKNKRKKNNNMNKNNNKNNNQKINKHENQNRKQLTKNNYNTNNMKNNTENRVQDKDYQKQNKNNNHQKEKNNKHNNNSNNLNKNNNNNNKNNKNKEKGKDVKDKHHLNKSNNNIQNMKNNNSNGMNKNKNNNDNNKKKVNNDNKNQKTNDKEEENKYYKMTVHKFILCARSELFRHFFSYYDSQSNEIKDFTENSYPFFEILIKFFYTNKIEANDLLGYENPQSILEELFDALDYYQLHENSRLRSCLIGIENYFKYYFK</sequence>
<feature type="compositionally biased region" description="Low complexity" evidence="1">
    <location>
        <begin position="754"/>
        <end position="767"/>
    </location>
</feature>
<dbReference type="Gene3D" id="2.130.10.30">
    <property type="entry name" value="Regulator of chromosome condensation 1/beta-lactamase-inhibitor protein II"/>
    <property type="match status" value="2"/>
</dbReference>
<organism evidence="3 4">
    <name type="scientific">Anaeramoeba flamelloides</name>
    <dbReference type="NCBI Taxonomy" id="1746091"/>
    <lineage>
        <taxon>Eukaryota</taxon>
        <taxon>Metamonada</taxon>
        <taxon>Anaeramoebidae</taxon>
        <taxon>Anaeramoeba</taxon>
    </lineage>
</organism>
<feature type="compositionally biased region" description="Low complexity" evidence="1">
    <location>
        <begin position="681"/>
        <end position="709"/>
    </location>
</feature>
<feature type="compositionally biased region" description="Low complexity" evidence="1">
    <location>
        <begin position="854"/>
        <end position="878"/>
    </location>
</feature>
<feature type="region of interest" description="Disordered" evidence="1">
    <location>
        <begin position="505"/>
        <end position="595"/>
    </location>
</feature>
<feature type="region of interest" description="Disordered" evidence="1">
    <location>
        <begin position="654"/>
        <end position="898"/>
    </location>
</feature>
<evidence type="ECO:0000259" key="2">
    <source>
        <dbReference type="PROSITE" id="PS50097"/>
    </source>
</evidence>
<accession>A0ABQ8YBT1</accession>
<reference evidence="3" key="1">
    <citation type="submission" date="2022-08" db="EMBL/GenBank/DDBJ databases">
        <title>Novel sulfate-reducing endosymbionts in the free-living metamonad Anaeramoeba.</title>
        <authorList>
            <person name="Jerlstrom-Hultqvist J."/>
            <person name="Cepicka I."/>
            <person name="Gallot-Lavallee L."/>
            <person name="Salas-Leiva D."/>
            <person name="Curtis B.A."/>
            <person name="Zahonova K."/>
            <person name="Pipaliya S."/>
            <person name="Dacks J."/>
            <person name="Roger A.J."/>
        </authorList>
    </citation>
    <scope>NUCLEOTIDE SEQUENCE</scope>
    <source>
        <strain evidence="3">Schooner1</strain>
    </source>
</reference>
<dbReference type="SUPFAM" id="SSF54695">
    <property type="entry name" value="POZ domain"/>
    <property type="match status" value="1"/>
</dbReference>
<dbReference type="CDD" id="cd18186">
    <property type="entry name" value="BTB_POZ_ZBTB_KLHL-like"/>
    <property type="match status" value="1"/>
</dbReference>
<dbReference type="Proteomes" id="UP001150062">
    <property type="component" value="Unassembled WGS sequence"/>
</dbReference>
<feature type="compositionally biased region" description="Low complexity" evidence="1">
    <location>
        <begin position="654"/>
        <end position="673"/>
    </location>
</feature>
<dbReference type="InterPro" id="IPR000210">
    <property type="entry name" value="BTB/POZ_dom"/>
</dbReference>
<evidence type="ECO:0000256" key="1">
    <source>
        <dbReference type="SAM" id="MobiDB-lite"/>
    </source>
</evidence>
<feature type="compositionally biased region" description="Low complexity" evidence="1">
    <location>
        <begin position="556"/>
        <end position="573"/>
    </location>
</feature>
<feature type="compositionally biased region" description="Basic and acidic residues" evidence="1">
    <location>
        <begin position="838"/>
        <end position="848"/>
    </location>
</feature>
<proteinExistence type="predicted"/>
<gene>
    <name evidence="3" type="ORF">M0813_23011</name>
</gene>
<dbReference type="Gene3D" id="3.30.710.10">
    <property type="entry name" value="Potassium Channel Kv1.1, Chain A"/>
    <property type="match status" value="1"/>
</dbReference>
<feature type="region of interest" description="Disordered" evidence="1">
    <location>
        <begin position="607"/>
        <end position="642"/>
    </location>
</feature>
<dbReference type="PROSITE" id="PS50097">
    <property type="entry name" value="BTB"/>
    <property type="match status" value="1"/>
</dbReference>
<feature type="compositionally biased region" description="Low complexity" evidence="1">
    <location>
        <begin position="819"/>
        <end position="836"/>
    </location>
</feature>
<protein>
    <submittedName>
        <fullName evidence="3">Retinitis pigmentosa gtpase regulator a-related</fullName>
    </submittedName>
</protein>
<dbReference type="InterPro" id="IPR011333">
    <property type="entry name" value="SKP1/BTB/POZ_sf"/>
</dbReference>
<feature type="compositionally biased region" description="Basic and acidic residues" evidence="1">
    <location>
        <begin position="879"/>
        <end position="898"/>
    </location>
</feature>
<dbReference type="InterPro" id="IPR009091">
    <property type="entry name" value="RCC1/BLIP-II"/>
</dbReference>
<feature type="domain" description="BTB" evidence="2">
    <location>
        <begin position="905"/>
        <end position="960"/>
    </location>
</feature>